<protein>
    <recommendedName>
        <fullName evidence="3">Nucleotidyltransferase family protein</fullName>
    </recommendedName>
</protein>
<reference evidence="1 2" key="1">
    <citation type="submission" date="2019-07" db="EMBL/GenBank/DDBJ databases">
        <authorList>
            <person name="Park Y.J."/>
            <person name="Jeong S.E."/>
            <person name="Jung H.S."/>
        </authorList>
    </citation>
    <scope>NUCLEOTIDE SEQUENCE [LARGE SCALE GENOMIC DNA]</scope>
    <source>
        <strain evidence="2">P16(2019)</strain>
    </source>
</reference>
<dbReference type="AlphaFoldDB" id="A0A553ZW80"/>
<dbReference type="InterPro" id="IPR019646">
    <property type="entry name" value="Aminoglyc_AdlTrfase"/>
</dbReference>
<dbReference type="InterPro" id="IPR043519">
    <property type="entry name" value="NT_sf"/>
</dbReference>
<dbReference type="Proteomes" id="UP000318521">
    <property type="component" value="Unassembled WGS sequence"/>
</dbReference>
<accession>A0A553ZW80</accession>
<sequence>MMLSLLSKLQNAFDEMNVTWAVGGSLMLQLRGLSTIPNDIDLLVTEEDAPKLIQQLNSIGTPLEMPKKQTVLTSSTFAKYDFDGVGVDVMVNFGVKHEKGTYICLLDHDSISDNPMTSGHAYPLSALEDWYVLYLLMPNRESKVALIEKHFMKEGIRKPHLFERALRQPLPEHVELKIFEMLGLP</sequence>
<proteinExistence type="predicted"/>
<evidence type="ECO:0000313" key="2">
    <source>
        <dbReference type="Proteomes" id="UP000318521"/>
    </source>
</evidence>
<evidence type="ECO:0000313" key="1">
    <source>
        <dbReference type="EMBL" id="TSB45734.1"/>
    </source>
</evidence>
<dbReference type="Gene3D" id="3.30.460.40">
    <property type="match status" value="1"/>
</dbReference>
<comment type="caution">
    <text evidence="1">The sequence shown here is derived from an EMBL/GenBank/DDBJ whole genome shotgun (WGS) entry which is preliminary data.</text>
</comment>
<gene>
    <name evidence="1" type="ORF">FN960_14700</name>
</gene>
<name>A0A553ZW80_9BACI</name>
<dbReference type="EMBL" id="VLXZ01000009">
    <property type="protein sequence ID" value="TSB45734.1"/>
    <property type="molecule type" value="Genomic_DNA"/>
</dbReference>
<dbReference type="OrthoDB" id="2351919at2"/>
<organism evidence="1 2">
    <name type="scientific">Alkalicoccobacillus porphyridii</name>
    <dbReference type="NCBI Taxonomy" id="2597270"/>
    <lineage>
        <taxon>Bacteria</taxon>
        <taxon>Bacillati</taxon>
        <taxon>Bacillota</taxon>
        <taxon>Bacilli</taxon>
        <taxon>Bacillales</taxon>
        <taxon>Bacillaceae</taxon>
        <taxon>Alkalicoccobacillus</taxon>
    </lineage>
</organism>
<dbReference type="SUPFAM" id="SSF81301">
    <property type="entry name" value="Nucleotidyltransferase"/>
    <property type="match status" value="1"/>
</dbReference>
<dbReference type="RefSeq" id="WP_143849532.1">
    <property type="nucleotide sequence ID" value="NZ_VLXZ01000009.1"/>
</dbReference>
<keyword evidence="2" id="KW-1185">Reference proteome</keyword>
<dbReference type="Pfam" id="PF10706">
    <property type="entry name" value="Aminoglyc_resit"/>
    <property type="match status" value="1"/>
</dbReference>
<evidence type="ECO:0008006" key="3">
    <source>
        <dbReference type="Google" id="ProtNLM"/>
    </source>
</evidence>